<dbReference type="SUPFAM" id="SSF52172">
    <property type="entry name" value="CheY-like"/>
    <property type="match status" value="1"/>
</dbReference>
<dbReference type="InterPro" id="IPR001789">
    <property type="entry name" value="Sig_transdc_resp-reg_receiver"/>
</dbReference>
<protein>
    <submittedName>
        <fullName evidence="3">Response regulator</fullName>
    </submittedName>
</protein>
<feature type="domain" description="Response regulatory" evidence="2">
    <location>
        <begin position="20"/>
        <end position="139"/>
    </location>
</feature>
<evidence type="ECO:0000313" key="3">
    <source>
        <dbReference type="EMBL" id="CAA9341813.1"/>
    </source>
</evidence>
<dbReference type="InterPro" id="IPR011006">
    <property type="entry name" value="CheY-like_superfamily"/>
</dbReference>
<name>A0A6J4LWH1_9ACTN</name>
<evidence type="ECO:0000259" key="2">
    <source>
        <dbReference type="PROSITE" id="PS50110"/>
    </source>
</evidence>
<feature type="modified residue" description="4-aspartylphosphate" evidence="1">
    <location>
        <position position="75"/>
    </location>
</feature>
<evidence type="ECO:0000256" key="1">
    <source>
        <dbReference type="PROSITE-ProRule" id="PRU00169"/>
    </source>
</evidence>
<sequence length="148" mass="15930">MSHPTSSAPPGHGSADRSLRVLVYSDDAGTRAEVMRALGPRPHPDLPRLEYVEVATEPMVVEHMDTGTIDLAVLDGEAVPAGGLGIARQLKDEIFHCPPLLVLIGRPQDAWLATWSRADAAVPHPVDPLQLADVVLDLLRDRVSTRPA</sequence>
<organism evidence="3">
    <name type="scientific">uncultured Nocardioidaceae bacterium</name>
    <dbReference type="NCBI Taxonomy" id="253824"/>
    <lineage>
        <taxon>Bacteria</taxon>
        <taxon>Bacillati</taxon>
        <taxon>Actinomycetota</taxon>
        <taxon>Actinomycetes</taxon>
        <taxon>Propionibacteriales</taxon>
        <taxon>Nocardioidaceae</taxon>
        <taxon>environmental samples</taxon>
    </lineage>
</organism>
<dbReference type="GO" id="GO:0000160">
    <property type="term" value="P:phosphorelay signal transduction system"/>
    <property type="evidence" value="ECO:0007669"/>
    <property type="project" value="InterPro"/>
</dbReference>
<dbReference type="AlphaFoldDB" id="A0A6J4LWH1"/>
<keyword evidence="1" id="KW-0597">Phosphoprotein</keyword>
<proteinExistence type="predicted"/>
<dbReference type="Gene3D" id="3.40.50.2300">
    <property type="match status" value="1"/>
</dbReference>
<dbReference type="PROSITE" id="PS50110">
    <property type="entry name" value="RESPONSE_REGULATORY"/>
    <property type="match status" value="1"/>
</dbReference>
<dbReference type="EMBL" id="CADCUF010000203">
    <property type="protein sequence ID" value="CAA9341813.1"/>
    <property type="molecule type" value="Genomic_DNA"/>
</dbReference>
<accession>A0A6J4LWH1</accession>
<gene>
    <name evidence="3" type="ORF">AVDCRST_MAG24-1326</name>
</gene>
<reference evidence="3" key="1">
    <citation type="submission" date="2020-02" db="EMBL/GenBank/DDBJ databases">
        <authorList>
            <person name="Meier V. D."/>
        </authorList>
    </citation>
    <scope>NUCLEOTIDE SEQUENCE</scope>
    <source>
        <strain evidence="3">AVDCRST_MAG24</strain>
    </source>
</reference>